<dbReference type="RefSeq" id="WP_016241560.1">
    <property type="nucleotide sequence ID" value="NZ_AP026941.1"/>
</dbReference>
<proteinExistence type="predicted"/>
<dbReference type="EMBL" id="DAESCB010000023">
    <property type="protein sequence ID" value="HBH7044430.1"/>
    <property type="molecule type" value="Genomic_DNA"/>
</dbReference>
<protein>
    <submittedName>
        <fullName evidence="7">Uncharacterized protein</fullName>
    </submittedName>
</protein>
<dbReference type="Proteomes" id="UP000510650">
    <property type="component" value="Plasmid pRHBSTW-00398_2"/>
</dbReference>
<sequence>MFTLVLVIGLYSSGLNPSGVTSQKIPDYKTYDECQSAAPKAKRGETITILSYCIPQPADKTKA</sequence>
<geneLocation type="plasmid" evidence="8">
    <name>pRHBSTW-00398_2</name>
</geneLocation>
<reference evidence="12 13" key="5">
    <citation type="submission" date="2020-06" db="EMBL/GenBank/DDBJ databases">
        <title>REHAB project genomes.</title>
        <authorList>
            <person name="Shaw L.P."/>
        </authorList>
    </citation>
    <scope>NUCLEOTIDE SEQUENCE [LARGE SCALE GENOMIC DNA]</scope>
    <source>
        <strain evidence="13">RHBSTW-00370</strain>
        <strain evidence="12">RHBSTW-00398</strain>
        <plasmid evidence="13">prhbstw-00370_2</plasmid>
        <plasmid evidence="12">prhbstw-00398_2</plasmid>
    </source>
</reference>
<dbReference type="EMBL" id="ABOSXX010000031">
    <property type="protein sequence ID" value="ELV3681862.1"/>
    <property type="molecule type" value="Genomic_DNA"/>
</dbReference>
<evidence type="ECO:0000313" key="9">
    <source>
        <dbReference type="EMBL" id="QLV33381.1"/>
    </source>
</evidence>
<name>A0A0P8S827_CITFR</name>
<dbReference type="EMBL" id="NEFA01000022">
    <property type="protein sequence ID" value="OYR01829.1"/>
    <property type="molecule type" value="Genomic_DNA"/>
</dbReference>
<evidence type="ECO:0000313" key="2">
    <source>
        <dbReference type="EMBL" id="ELV3681862.1"/>
    </source>
</evidence>
<dbReference type="EMBL" id="CP056574">
    <property type="protein sequence ID" value="QLV33381.1"/>
    <property type="molecule type" value="Genomic_DNA"/>
</dbReference>
<dbReference type="EMBL" id="ABKLER030000046">
    <property type="protein sequence ID" value="EMN4147923.1"/>
    <property type="molecule type" value="Genomic_DNA"/>
</dbReference>
<dbReference type="EMBL" id="ABBJDF010000010">
    <property type="protein sequence ID" value="EHT9939002.1"/>
    <property type="molecule type" value="Genomic_DNA"/>
</dbReference>
<dbReference type="Proteomes" id="UP000050520">
    <property type="component" value="Unassembled WGS sequence"/>
</dbReference>
<evidence type="ECO:0000313" key="12">
    <source>
        <dbReference type="Proteomes" id="UP000510650"/>
    </source>
</evidence>
<evidence type="ECO:0000313" key="13">
    <source>
        <dbReference type="Proteomes" id="UP000512222"/>
    </source>
</evidence>
<dbReference type="Proteomes" id="UP000512222">
    <property type="component" value="Plasmid pRHBSTW-00370_2"/>
</dbReference>
<reference evidence="6 10" key="2">
    <citation type="journal article" date="2017" name="PLoS ONE">
        <title>Genomic and phenotypic characterisation of fluoroquinolone resistance mechanisms in Enterobacteriaceae in Durban, South Africa.</title>
        <authorList>
            <person name="Osei Sekyere J."/>
            <person name="Amoako D.G."/>
        </authorList>
    </citation>
    <scope>NUCLEOTIDE SEQUENCE [LARGE SCALE GENOMIC DNA]</scope>
    <source>
        <strain evidence="6 10">ST62:944112508</strain>
    </source>
</reference>
<evidence type="ECO:0000313" key="5">
    <source>
        <dbReference type="EMBL" id="HBH7044430.1"/>
    </source>
</evidence>
<reference evidence="8" key="6">
    <citation type="journal article" date="2021" name="Microb. Genom.">
        <title>A genomic epidemiological study shows that prevalence of antimicrobial resistance in Enterobacterales is associated with the livestock host, as well as antimicrobial usage.</title>
        <authorList>
            <person name="AbuOun M."/>
            <person name="Jones H."/>
            <person name="Stubberfield E."/>
            <person name="Gilson D."/>
            <person name="Shaw L.P."/>
            <person name="Hubbard A.T.M."/>
            <person name="Chau K.K."/>
            <person name="Sebra R."/>
            <person name="Peto T.E.A."/>
            <person name="Crook D.W."/>
            <person name="Read D.S."/>
            <person name="Gweon H.S."/>
            <person name="Walker A.S."/>
            <person name="Stoesser N."/>
            <person name="Smith R.P."/>
            <person name="Anjum M.F."/>
            <person name="On Behalf Of The Rehab Consortium."/>
        </authorList>
    </citation>
    <scope>NUCLEOTIDE SEQUENCE</scope>
    <source>
        <strain evidence="9">RHBSTW-00370</strain>
        <strain evidence="8">RHBSTW-00398</strain>
    </source>
</reference>
<evidence type="ECO:0000313" key="1">
    <source>
        <dbReference type="EMBL" id="EHT9939002.1"/>
    </source>
</evidence>
<reference evidence="7 11" key="3">
    <citation type="submission" date="2017-04" db="EMBL/GenBank/DDBJ databases">
        <title>Emergence of KPC-2-producing Citrobacter isolates from sediments of a Chinese river.</title>
        <authorList>
            <person name="Zheng B."/>
        </authorList>
    </citation>
    <scope>NUCLEOTIDE SEQUENCE [LARGE SCALE GENOMIC DNA]</scope>
    <source>
        <strain evidence="7 11">C191</strain>
    </source>
</reference>
<geneLocation type="plasmid" evidence="13">
    <name>prhbstw-00370_2</name>
</geneLocation>
<keyword evidence="8" id="KW-0614">Plasmid</keyword>
<evidence type="ECO:0000313" key="7">
    <source>
        <dbReference type="EMBL" id="OYR01829.1"/>
    </source>
</evidence>
<dbReference type="Proteomes" id="UP001279522">
    <property type="component" value="Unassembled WGS sequence"/>
</dbReference>
<gene>
    <name evidence="6" type="ORF">AN672_28005</name>
    <name evidence="7" type="ORF">B9P89_17805</name>
    <name evidence="9" type="ORF">HV178_25830</name>
    <name evidence="8" type="ORF">HV183_25530</name>
    <name evidence="5" type="ORF">KV121_004567</name>
    <name evidence="1" type="ORF">KY227_002071</name>
    <name evidence="3" type="ORF">P7U51_004119</name>
    <name evidence="4" type="ORF">PQQ21_005294</name>
    <name evidence="2" type="ORF">SGX49_004352</name>
</gene>
<dbReference type="EMBL" id="LJEB01000229">
    <property type="protein sequence ID" value="KPR46581.1"/>
    <property type="molecule type" value="Genomic_DNA"/>
</dbReference>
<dbReference type="Proteomes" id="UP000885148">
    <property type="component" value="Unassembled WGS sequence"/>
</dbReference>
<evidence type="ECO:0000313" key="4">
    <source>
        <dbReference type="EMBL" id="EMN4147923.1"/>
    </source>
</evidence>
<dbReference type="AlphaFoldDB" id="A0A0P8S827"/>
<evidence type="ECO:0000313" key="6">
    <source>
        <dbReference type="EMBL" id="KPR46581.1"/>
    </source>
</evidence>
<reference evidence="10" key="1">
    <citation type="submission" date="2015-09" db="EMBL/GenBank/DDBJ databases">
        <title>Prevalence of NDMs in South Africa.</title>
        <authorList>
            <person name="Osei Sekyere J."/>
            <person name="Govinden U."/>
            <person name="Essack S."/>
            <person name="Haldorsen B."/>
            <person name="Samuelsen O."/>
            <person name="Aasnaes B."/>
            <person name="Sundsfjord A."/>
        </authorList>
    </citation>
    <scope>NUCLEOTIDE SEQUENCE [LARGE SCALE GENOMIC DNA]</scope>
    <source>
        <strain evidence="10">ST62:944112508</strain>
    </source>
</reference>
<evidence type="ECO:0000313" key="3">
    <source>
        <dbReference type="EMBL" id="EMM7459551.1"/>
    </source>
</evidence>
<organism evidence="7 11">
    <name type="scientific">Citrobacter freundii</name>
    <dbReference type="NCBI Taxonomy" id="546"/>
    <lineage>
        <taxon>Bacteria</taxon>
        <taxon>Pseudomonadati</taxon>
        <taxon>Pseudomonadota</taxon>
        <taxon>Gammaproteobacteria</taxon>
        <taxon>Enterobacterales</taxon>
        <taxon>Enterobacteriaceae</taxon>
        <taxon>Citrobacter</taxon>
        <taxon>Citrobacter freundii complex</taxon>
    </lineage>
</organism>
<evidence type="ECO:0000313" key="10">
    <source>
        <dbReference type="Proteomes" id="UP000050520"/>
    </source>
</evidence>
<dbReference type="EMBL" id="CP055539">
    <property type="protein sequence ID" value="QLO16741.1"/>
    <property type="molecule type" value="Genomic_DNA"/>
</dbReference>
<evidence type="ECO:0000313" key="8">
    <source>
        <dbReference type="EMBL" id="QLO16741.1"/>
    </source>
</evidence>
<reference evidence="5" key="7">
    <citation type="submission" date="2021-07" db="EMBL/GenBank/DDBJ databases">
        <authorList>
            <consortium name="NCBI Pathogen Detection Project"/>
        </authorList>
    </citation>
    <scope>NUCLEOTIDE SEQUENCE</scope>
    <source>
        <strain evidence="5">91871</strain>
    </source>
</reference>
<dbReference type="Proteomes" id="UP000215827">
    <property type="component" value="Unassembled WGS sequence"/>
</dbReference>
<dbReference type="EMBL" id="ABLGCN030000013">
    <property type="protein sequence ID" value="EMM7459551.1"/>
    <property type="molecule type" value="Genomic_DNA"/>
</dbReference>
<accession>A0A0P8S827</accession>
<geneLocation type="plasmid" evidence="9">
    <name>pRHBSTW-00370_2</name>
</geneLocation>
<evidence type="ECO:0000313" key="11">
    <source>
        <dbReference type="Proteomes" id="UP000215827"/>
    </source>
</evidence>
<geneLocation type="plasmid" evidence="12">
    <name>prhbstw-00398_2</name>
</geneLocation>
<dbReference type="Proteomes" id="UP001169574">
    <property type="component" value="Unassembled WGS sequence"/>
</dbReference>
<reference evidence="5" key="4">
    <citation type="journal article" date="2018" name="Genome Biol.">
        <title>SKESA: strategic k-mer extension for scrupulous assemblies.</title>
        <authorList>
            <person name="Souvorov A."/>
            <person name="Agarwala R."/>
            <person name="Lipman D.J."/>
        </authorList>
    </citation>
    <scope>NUCLEOTIDE SEQUENCE</scope>
    <source>
        <strain evidence="5">91871</strain>
    </source>
</reference>
<reference evidence="1" key="8">
    <citation type="submission" date="2021-07" db="EMBL/GenBank/DDBJ databases">
        <authorList>
            <consortium name="Clinical and Environmental Microbiology Branch: Whole genome sequencing antimicrobial resistance pathogens in the healthcare setting"/>
        </authorList>
    </citation>
    <scope>NUCLEOTIDE SEQUENCE</scope>
    <source>
        <strain evidence="1">2021DK-00049</strain>
        <strain evidence="4">2023GN-00102</strain>
        <strain evidence="2">2023GN-00287</strain>
        <strain evidence="3">Whole organism</strain>
    </source>
</reference>